<reference evidence="4" key="1">
    <citation type="submission" date="2016-03" db="EMBL/GenBank/DDBJ databases">
        <authorList>
            <person name="Heylen K."/>
            <person name="De Vos P."/>
            <person name="Vekeman B."/>
        </authorList>
    </citation>
    <scope>NUCLEOTIDE SEQUENCE [LARGE SCALE GENOMIC DNA]</scope>
    <source>
        <strain evidence="4">R-45383</strain>
    </source>
</reference>
<evidence type="ECO:0000259" key="2">
    <source>
        <dbReference type="Pfam" id="PF26002"/>
    </source>
</evidence>
<keyword evidence="4" id="KW-1185">Reference proteome</keyword>
<feature type="coiled-coil region" evidence="1">
    <location>
        <begin position="118"/>
        <end position="170"/>
    </location>
</feature>
<feature type="domain" description="AprE-like beta-barrel" evidence="2">
    <location>
        <begin position="303"/>
        <end position="394"/>
    </location>
</feature>
<dbReference type="InterPro" id="IPR011053">
    <property type="entry name" value="Single_hybrid_motif"/>
</dbReference>
<dbReference type="SUPFAM" id="SSF51230">
    <property type="entry name" value="Single hybrid motif"/>
    <property type="match status" value="1"/>
</dbReference>
<accession>A0A177ND47</accession>
<protein>
    <recommendedName>
        <fullName evidence="2">AprE-like beta-barrel domain-containing protein</fullName>
    </recommendedName>
</protein>
<dbReference type="Proteomes" id="UP000077628">
    <property type="component" value="Unassembled WGS sequence"/>
</dbReference>
<evidence type="ECO:0000313" key="4">
    <source>
        <dbReference type="Proteomes" id="UP000077628"/>
    </source>
</evidence>
<dbReference type="Gene3D" id="2.40.50.100">
    <property type="match status" value="1"/>
</dbReference>
<name>A0A177ND47_9GAMM</name>
<dbReference type="EMBL" id="LUUK01000196">
    <property type="protein sequence ID" value="OAI14970.1"/>
    <property type="molecule type" value="Genomic_DNA"/>
</dbReference>
<keyword evidence="1" id="KW-0175">Coiled coil</keyword>
<dbReference type="InterPro" id="IPR058982">
    <property type="entry name" value="Beta-barrel_AprE"/>
</dbReference>
<sequence>MNETGLFRSQALAFKRDRPLGEAIGIASPALPLLTALASAAALALIAFACWGEYTRKAHVSGYLAPSMGLIKVYAPQSGTIVEKQVAEGQSVKAGDTLYVLSTESGSKETPQVQTAALEQLRQRRDSLTAELNQRAELDRIEYQALLDREQGLRRELQQLDGEIATQQARVEGSATSADRFRQLAGKHFVSPVQIQQKQDEWLDNQGKLQALQRNRLTAQRDLQATQTDIAGSRLKFQNQRAAIERNISELNQKITESESRRTIVISAPGDGTVTAILAERGQVANPANPLLSILPAGAALRAQLMVPSSAIGFVETDQTVLIRYQAFPYQRFGSYSGRIVEIAKTLISPKDADLPIELQEPAYRVTVALDRQAVSAYKQEMPLQSGMRLDADICLDTRRLIDWVFDPLYSLTGRV</sequence>
<feature type="coiled-coil region" evidence="1">
    <location>
        <begin position="209"/>
        <end position="261"/>
    </location>
</feature>
<gene>
    <name evidence="3" type="ORF">A1355_11885</name>
</gene>
<dbReference type="Pfam" id="PF26002">
    <property type="entry name" value="Beta-barrel_AprE"/>
    <property type="match status" value="1"/>
</dbReference>
<proteinExistence type="predicted"/>
<dbReference type="PANTHER" id="PTHR30386:SF28">
    <property type="entry name" value="EXPORTED PROTEIN"/>
    <property type="match status" value="1"/>
</dbReference>
<dbReference type="RefSeq" id="WP_064030862.1">
    <property type="nucleotide sequence ID" value="NZ_LUUK01000196.1"/>
</dbReference>
<dbReference type="PANTHER" id="PTHR30386">
    <property type="entry name" value="MEMBRANE FUSION SUBUNIT OF EMRAB-TOLC MULTIDRUG EFFLUX PUMP"/>
    <property type="match status" value="1"/>
</dbReference>
<evidence type="ECO:0000313" key="3">
    <source>
        <dbReference type="EMBL" id="OAI14970.1"/>
    </source>
</evidence>
<dbReference type="InterPro" id="IPR050739">
    <property type="entry name" value="MFP"/>
</dbReference>
<evidence type="ECO:0000256" key="1">
    <source>
        <dbReference type="SAM" id="Coils"/>
    </source>
</evidence>
<comment type="caution">
    <text evidence="3">The sequence shown here is derived from an EMBL/GenBank/DDBJ whole genome shotgun (WGS) entry which is preliminary data.</text>
</comment>
<organism evidence="3 4">
    <name type="scientific">Methylomonas koyamae</name>
    <dbReference type="NCBI Taxonomy" id="702114"/>
    <lineage>
        <taxon>Bacteria</taxon>
        <taxon>Pseudomonadati</taxon>
        <taxon>Pseudomonadota</taxon>
        <taxon>Gammaproteobacteria</taxon>
        <taxon>Methylococcales</taxon>
        <taxon>Methylococcaceae</taxon>
        <taxon>Methylomonas</taxon>
    </lineage>
</organism>
<dbReference type="Gene3D" id="2.40.30.170">
    <property type="match status" value="1"/>
</dbReference>
<dbReference type="PRINTS" id="PR01490">
    <property type="entry name" value="RTXTOXIND"/>
</dbReference>
<dbReference type="AlphaFoldDB" id="A0A177ND47"/>
<dbReference type="STRING" id="702114.A1355_11885"/>